<feature type="region of interest" description="Disordered" evidence="2">
    <location>
        <begin position="487"/>
        <end position="514"/>
    </location>
</feature>
<keyword evidence="7" id="KW-1185">Reference proteome</keyword>
<dbReference type="InterPro" id="IPR050361">
    <property type="entry name" value="MPP/UQCRC_Complex"/>
</dbReference>
<dbReference type="STRING" id="1763537.ULVI_09455"/>
<feature type="signal peptide" evidence="3">
    <location>
        <begin position="1"/>
        <end position="24"/>
    </location>
</feature>
<evidence type="ECO:0000259" key="5">
    <source>
        <dbReference type="Pfam" id="PF05193"/>
    </source>
</evidence>
<feature type="domain" description="Peptidase M16 N-terminal" evidence="4">
    <location>
        <begin position="54"/>
        <end position="167"/>
    </location>
</feature>
<feature type="chain" id="PRO_5007887692" evidence="3">
    <location>
        <begin position="25"/>
        <end position="957"/>
    </location>
</feature>
<gene>
    <name evidence="6" type="ORF">ULVI_09455</name>
</gene>
<dbReference type="Pfam" id="PF05193">
    <property type="entry name" value="Peptidase_M16_C"/>
    <property type="match status" value="2"/>
</dbReference>
<name>A0A167HNI7_9FLAO</name>
<dbReference type="InterPro" id="IPR011249">
    <property type="entry name" value="Metalloenz_LuxS/M16"/>
</dbReference>
<proteinExistence type="inferred from homology"/>
<keyword evidence="3" id="KW-0732">Signal</keyword>
<dbReference type="PROSITE" id="PS51257">
    <property type="entry name" value="PROKAR_LIPOPROTEIN"/>
    <property type="match status" value="1"/>
</dbReference>
<dbReference type="InterPro" id="IPR011765">
    <property type="entry name" value="Pept_M16_N"/>
</dbReference>
<feature type="domain" description="Peptidase M16 C-terminal" evidence="5">
    <location>
        <begin position="682"/>
        <end position="858"/>
    </location>
</feature>
<comment type="caution">
    <text evidence="6">The sequence shown here is derived from an EMBL/GenBank/DDBJ whole genome shotgun (WGS) entry which is preliminary data.</text>
</comment>
<feature type="domain" description="Peptidase M16 N-terminal" evidence="4">
    <location>
        <begin position="534"/>
        <end position="659"/>
    </location>
</feature>
<organism evidence="6 7">
    <name type="scientific">Cochleicola gelatinilyticus</name>
    <dbReference type="NCBI Taxonomy" id="1763537"/>
    <lineage>
        <taxon>Bacteria</taxon>
        <taxon>Pseudomonadati</taxon>
        <taxon>Bacteroidota</taxon>
        <taxon>Flavobacteriia</taxon>
        <taxon>Flavobacteriales</taxon>
        <taxon>Flavobacteriaceae</taxon>
        <taxon>Cochleicola</taxon>
    </lineage>
</organism>
<dbReference type="Proteomes" id="UP000077013">
    <property type="component" value="Unassembled WGS sequence"/>
</dbReference>
<evidence type="ECO:0000256" key="2">
    <source>
        <dbReference type="SAM" id="MobiDB-lite"/>
    </source>
</evidence>
<protein>
    <submittedName>
        <fullName evidence="6">Peptidase M16</fullName>
    </submittedName>
</protein>
<dbReference type="Gene3D" id="3.30.830.10">
    <property type="entry name" value="Metalloenzyme, LuxS/M16 peptidase-like"/>
    <property type="match status" value="4"/>
</dbReference>
<evidence type="ECO:0000256" key="1">
    <source>
        <dbReference type="ARBA" id="ARBA00007261"/>
    </source>
</evidence>
<evidence type="ECO:0000259" key="4">
    <source>
        <dbReference type="Pfam" id="PF00675"/>
    </source>
</evidence>
<sequence>MIAKRPLKFSVIVLFALASVFVSCDSKKEGASKEESAKLSVDFEKYELENGLDVILHQDKSDPIVSVAIQYGVGSNREKTGRTGFAHLFEHMLFQESENVPQDQFFKKIQDAGGTLNGGTWKDGTIYYEIVPKNALETVLWMESDRMGFLINTVTEGAFYNQQEVVQNEKRQRVDNNPYGHTSWVLDKNIYPEGHPYNWQVIGELEDLQNATVEDVKEFYDRFYGPNNATLVLAGDFNEGEAKELIEKYFGEIKRRQEVEPLKPQPVTIAETKRLYHEDNFATAPQLHMVWPTIQQYTEDAYALDVLSEILSEGKKAPLYKVLVKEKDLTARTNAYNRSQEIAGEFHLVITANNGKDLDEVEAGINEAFALFEKEGVTDRDIERVKAGLETQFYNGISSVLGKSFQLAQYNVFAGDPGFIEKDIENIQKVSKEDVMRVYNTYIKDKPFVMTSFVPKGQLDLIAENSEKAEVVEEEIKENVEKKVEEANTEVAKTPSAFDRSIEPTQGPAPELSLPDTWTAELANGMKVYGIEQNEIPTVNFSLTIEGGHLLDDKNKNGVANLMTDIMMEGTATKTPEQLEEEIELLGASINMYTSKEAITIRGNTLTRNFDKTMDLVEEILLEPRWDEEEFARIKTKTINDIARSQSNPNVVANQVYNKLLYGEDHIFSYPTSGTEASVEAITIDDLKAYYNNNFSPSVSSFQVVGKISKSDALAQLDGLKENWKAKEVKIPEYPVANNRDKASLYFVDIPNAKQSVINIGYISMPRTDKDFYPAEVMNYKLGGSFSGNVNLILREEKGYTYGARSGFNGSKIPGTFTASSSVRTNTTGESVKIFKDEIEKYKEGISEEDLEFTQNALIKSNARRFETQFSLLQMLQEMSSYDLPANYIESEEKVIKDMTLEQHKALANKYLDASKMAYLVVGDAATQYEQFKDMGFDEVKLLNKEGEEVKLEDVKM</sequence>
<evidence type="ECO:0000313" key="7">
    <source>
        <dbReference type="Proteomes" id="UP000077013"/>
    </source>
</evidence>
<dbReference type="Pfam" id="PF00675">
    <property type="entry name" value="Peptidase_M16"/>
    <property type="match status" value="2"/>
</dbReference>
<dbReference type="SUPFAM" id="SSF63411">
    <property type="entry name" value="LuxS/MPP-like metallohydrolase"/>
    <property type="match status" value="4"/>
</dbReference>
<dbReference type="AlphaFoldDB" id="A0A167HNI7"/>
<accession>A0A167HNI7</accession>
<dbReference type="EMBL" id="LRXL01000037">
    <property type="protein sequence ID" value="OAB78797.1"/>
    <property type="molecule type" value="Genomic_DNA"/>
</dbReference>
<dbReference type="OrthoDB" id="9811314at2"/>
<dbReference type="PANTHER" id="PTHR11851:SF49">
    <property type="entry name" value="MITOCHONDRIAL-PROCESSING PEPTIDASE SUBUNIT ALPHA"/>
    <property type="match status" value="1"/>
</dbReference>
<dbReference type="InterPro" id="IPR007863">
    <property type="entry name" value="Peptidase_M16_C"/>
</dbReference>
<dbReference type="PANTHER" id="PTHR11851">
    <property type="entry name" value="METALLOPROTEASE"/>
    <property type="match status" value="1"/>
</dbReference>
<evidence type="ECO:0000256" key="3">
    <source>
        <dbReference type="SAM" id="SignalP"/>
    </source>
</evidence>
<dbReference type="RefSeq" id="WP_068592143.1">
    <property type="nucleotide sequence ID" value="NZ_LRXL01000037.1"/>
</dbReference>
<comment type="similarity">
    <text evidence="1">Belongs to the peptidase M16 family.</text>
</comment>
<reference evidence="6 7" key="1">
    <citation type="submission" date="2016-02" db="EMBL/GenBank/DDBJ databases">
        <title>Ulvibacter sp. LPB0005, isolated from Thais luteostoma.</title>
        <authorList>
            <person name="Shin S.-K."/>
            <person name="Yi H."/>
        </authorList>
    </citation>
    <scope>NUCLEOTIDE SEQUENCE [LARGE SCALE GENOMIC DNA]</scope>
    <source>
        <strain evidence="6 7">LPB0005</strain>
    </source>
</reference>
<feature type="domain" description="Peptidase M16 C-terminal" evidence="5">
    <location>
        <begin position="211"/>
        <end position="389"/>
    </location>
</feature>
<dbReference type="GO" id="GO:0046872">
    <property type="term" value="F:metal ion binding"/>
    <property type="evidence" value="ECO:0007669"/>
    <property type="project" value="InterPro"/>
</dbReference>
<evidence type="ECO:0000313" key="6">
    <source>
        <dbReference type="EMBL" id="OAB78797.1"/>
    </source>
</evidence>